<proteinExistence type="predicted"/>
<dbReference type="GeneID" id="91105584"/>
<reference evidence="1 2" key="1">
    <citation type="submission" date="2024-01" db="EMBL/GenBank/DDBJ databases">
        <title>Comparative genomics of Cryptococcus and Kwoniella reveals pathogenesis evolution and contrasting modes of karyotype evolution via chromosome fusion or intercentromeric recombination.</title>
        <authorList>
            <person name="Coelho M.A."/>
            <person name="David-Palma M."/>
            <person name="Shea T."/>
            <person name="Bowers K."/>
            <person name="McGinley-Smith S."/>
            <person name="Mohammad A.W."/>
            <person name="Gnirke A."/>
            <person name="Yurkov A.M."/>
            <person name="Nowrousian M."/>
            <person name="Sun S."/>
            <person name="Cuomo C.A."/>
            <person name="Heitman J."/>
        </authorList>
    </citation>
    <scope>NUCLEOTIDE SEQUENCE [LARGE SCALE GENOMIC DNA]</scope>
    <source>
        <strain evidence="1 2">PYCC6329</strain>
    </source>
</reference>
<dbReference type="KEGG" id="ker:91105584"/>
<evidence type="ECO:0000313" key="2">
    <source>
        <dbReference type="Proteomes" id="UP001358614"/>
    </source>
</evidence>
<keyword evidence="2" id="KW-1185">Reference proteome</keyword>
<gene>
    <name evidence="1" type="ORF">V865_006783</name>
</gene>
<dbReference type="AlphaFoldDB" id="A0AAX4KT03"/>
<organism evidence="1 2">
    <name type="scientific">Kwoniella europaea PYCC6329</name>
    <dbReference type="NCBI Taxonomy" id="1423913"/>
    <lineage>
        <taxon>Eukaryota</taxon>
        <taxon>Fungi</taxon>
        <taxon>Dikarya</taxon>
        <taxon>Basidiomycota</taxon>
        <taxon>Agaricomycotina</taxon>
        <taxon>Tremellomycetes</taxon>
        <taxon>Tremellales</taxon>
        <taxon>Cryptococcaceae</taxon>
        <taxon>Kwoniella</taxon>
    </lineage>
</organism>
<name>A0AAX4KT03_9TREE</name>
<dbReference type="Proteomes" id="UP001358614">
    <property type="component" value="Chromosome 2"/>
</dbReference>
<evidence type="ECO:0008006" key="3">
    <source>
        <dbReference type="Google" id="ProtNLM"/>
    </source>
</evidence>
<sequence length="188" mass="21375">MTASLASHAGIQLPPELYLNIIQLLLSQDLRKSVAALQRCSKTHYTFVSPYLYQTFTLNPEAIRGIFALLRDSTDPLQERMLTINPEAPIGFDDSDAVRYLKLLSNVKRLFVPISRLLLLHDEEIMKSLCRRAGLSSVVSLPLFQHVDYLSLHDEGDVPYRYGLRMRKDAIEELIDFIVQAAIPNTFV</sequence>
<evidence type="ECO:0000313" key="1">
    <source>
        <dbReference type="EMBL" id="WWD08670.1"/>
    </source>
</evidence>
<dbReference type="EMBL" id="CP144090">
    <property type="protein sequence ID" value="WWD08670.1"/>
    <property type="molecule type" value="Genomic_DNA"/>
</dbReference>
<protein>
    <recommendedName>
        <fullName evidence="3">F-box domain-containing protein</fullName>
    </recommendedName>
</protein>
<dbReference type="RefSeq" id="XP_066086637.1">
    <property type="nucleotide sequence ID" value="XM_066230540.1"/>
</dbReference>
<accession>A0AAX4KT03</accession>